<gene>
    <name evidence="4" type="ORF">RDB_LOCUS128265</name>
</gene>
<evidence type="ECO:0000313" key="5">
    <source>
        <dbReference type="Proteomes" id="UP000663853"/>
    </source>
</evidence>
<dbReference type="AlphaFoldDB" id="A0A8H3D9Y2"/>
<keyword evidence="3" id="KW-0732">Signal</keyword>
<name>A0A8H3D9Y2_9AGAM</name>
<comment type="caution">
    <text evidence="4">The sequence shown here is derived from an EMBL/GenBank/DDBJ whole genome shotgun (WGS) entry which is preliminary data.</text>
</comment>
<evidence type="ECO:0000256" key="2">
    <source>
        <dbReference type="SAM" id="Phobius"/>
    </source>
</evidence>
<keyword evidence="2" id="KW-0472">Membrane</keyword>
<feature type="transmembrane region" description="Helical" evidence="2">
    <location>
        <begin position="40"/>
        <end position="59"/>
    </location>
</feature>
<evidence type="ECO:0000256" key="3">
    <source>
        <dbReference type="SAM" id="SignalP"/>
    </source>
</evidence>
<feature type="chain" id="PRO_5034725352" evidence="3">
    <location>
        <begin position="25"/>
        <end position="845"/>
    </location>
</feature>
<sequence>MSALVTHPMSLVAVFAFVILLVLAGQGQGLLDYFTSTLSVIFWELVVAIPLLAFVFIPLCLVTTAIVVVIILPILASVVVLVFITVSVDSPIFHQILNFVVRCSSLFIQDVAQLVARVASIMASIHISKLIAKLRHMLKIEPTPINPPTTPIPVLSGEPRRFRKRRPIKYSGAKPTLPLDPRNDASTRLAARIARIQSGSWKVEALKKASISVQDSEPTVTATTAPTQDNQEASLDTLPSVASTHLTLAEGDLPIAQVNFQSDTITDAHDRDPELVITPASPPLPPALPPHTTPGVEIGVSVTELERPLSPIERVVAVEQQTLSLNSIDDIQANSYTNLTELLVLDSPAPSIIEHSSPLPQLISEPVNSIVTGLVVDQDIIETTASIAAENNIAQYTVNDTHVFASEQHFEVAPTFVPQGDELNHSKLMSTETTTSSVAMEPYVNSTQPDQSPPAYDLPNQPSLVGLILDDILRAEMELLATPAYQDSFTETEPFDGHVDAPPSQGMSAPNTIDQGSQFGYMQNMSGVATFTSDLGLTFAPNAVENHGMPGSDPMQADHDAPFPSDAELFELAAAMIPEGMDWFHGTLSSGTFRSFIEDTPAPLLSGQELLELDNALQLAAASFVPQTPNDPLTTTNTHLNPEYSTPFPTDDELLELAGAAMFEDMTGTPNTNAFLDFDLNFTDTDMLFLDSSQMELLEQATQSVMASLTNQAPNPSGALNLSEPSSFNTTDPFNYAQHTDSNELARLWDELGASLKDWAGQVPDAMDFSEDDMMRILMEFDAVDTTCSPSHMVLNTTPALISTPASTFTPLNPAPAAQPARKIKRLPLRRTAIENHARMMNQCA</sequence>
<accession>A0A8H3D9Y2</accession>
<organism evidence="4 5">
    <name type="scientific">Rhizoctonia solani</name>
    <dbReference type="NCBI Taxonomy" id="456999"/>
    <lineage>
        <taxon>Eukaryota</taxon>
        <taxon>Fungi</taxon>
        <taxon>Dikarya</taxon>
        <taxon>Basidiomycota</taxon>
        <taxon>Agaricomycotina</taxon>
        <taxon>Agaricomycetes</taxon>
        <taxon>Cantharellales</taxon>
        <taxon>Ceratobasidiaceae</taxon>
        <taxon>Rhizoctonia</taxon>
    </lineage>
</organism>
<keyword evidence="2" id="KW-0812">Transmembrane</keyword>
<dbReference type="EMBL" id="CAJMXA010003682">
    <property type="protein sequence ID" value="CAE6510968.1"/>
    <property type="molecule type" value="Genomic_DNA"/>
</dbReference>
<dbReference type="Proteomes" id="UP000663853">
    <property type="component" value="Unassembled WGS sequence"/>
</dbReference>
<feature type="region of interest" description="Disordered" evidence="1">
    <location>
        <begin position="212"/>
        <end position="232"/>
    </location>
</feature>
<feature type="signal peptide" evidence="3">
    <location>
        <begin position="1"/>
        <end position="24"/>
    </location>
</feature>
<protein>
    <submittedName>
        <fullName evidence="4">Uncharacterized protein</fullName>
    </submittedName>
</protein>
<reference evidence="4" key="1">
    <citation type="submission" date="2021-01" db="EMBL/GenBank/DDBJ databases">
        <authorList>
            <person name="Kaushik A."/>
        </authorList>
    </citation>
    <scope>NUCLEOTIDE SEQUENCE</scope>
    <source>
        <strain evidence="4">AG6-10EEA</strain>
    </source>
</reference>
<evidence type="ECO:0000256" key="1">
    <source>
        <dbReference type="SAM" id="MobiDB-lite"/>
    </source>
</evidence>
<keyword evidence="2" id="KW-1133">Transmembrane helix</keyword>
<evidence type="ECO:0000313" key="4">
    <source>
        <dbReference type="EMBL" id="CAE6510968.1"/>
    </source>
</evidence>
<proteinExistence type="predicted"/>
<feature type="transmembrane region" description="Helical" evidence="2">
    <location>
        <begin position="66"/>
        <end position="88"/>
    </location>
</feature>